<evidence type="ECO:0000313" key="1">
    <source>
        <dbReference type="EMBL" id="RPE74649.1"/>
    </source>
</evidence>
<reference evidence="1 2" key="1">
    <citation type="submission" date="2018-11" db="EMBL/GenBank/DDBJ databases">
        <title>Genomic Encyclopedia of Type Strains, Phase IV (KMG-IV): sequencing the most valuable type-strain genomes for metagenomic binning, comparative biology and taxonomic classification.</title>
        <authorList>
            <person name="Goeker M."/>
        </authorList>
    </citation>
    <scope>NUCLEOTIDE SEQUENCE [LARGE SCALE GENOMIC DNA]</scope>
    <source>
        <strain evidence="1 2">DSM 25623</strain>
    </source>
</reference>
<dbReference type="EMBL" id="RKQN01000008">
    <property type="protein sequence ID" value="RPE74649.1"/>
    <property type="molecule type" value="Genomic_DNA"/>
</dbReference>
<protein>
    <submittedName>
        <fullName evidence="1">Putative addiction module killer protein</fullName>
    </submittedName>
</protein>
<proteinExistence type="predicted"/>
<keyword evidence="2" id="KW-1185">Reference proteome</keyword>
<dbReference type="InterPro" id="IPR009241">
    <property type="entry name" value="HigB-like"/>
</dbReference>
<organism evidence="1 2">
    <name type="scientific">Vulcaniibacterium tengchongense</name>
    <dbReference type="NCBI Taxonomy" id="1273429"/>
    <lineage>
        <taxon>Bacteria</taxon>
        <taxon>Pseudomonadati</taxon>
        <taxon>Pseudomonadota</taxon>
        <taxon>Gammaproteobacteria</taxon>
        <taxon>Lysobacterales</taxon>
        <taxon>Lysobacteraceae</taxon>
        <taxon>Vulcaniibacterium</taxon>
    </lineage>
</organism>
<dbReference type="NCBIfam" id="TIGR02683">
    <property type="entry name" value="upstrm_HI1419"/>
    <property type="match status" value="1"/>
</dbReference>
<dbReference type="InterPro" id="IPR014056">
    <property type="entry name" value="TypeIITA-like_toxin_pred"/>
</dbReference>
<dbReference type="PANTHER" id="PTHR41791">
    <property type="entry name" value="SSL7039 PROTEIN"/>
    <property type="match status" value="1"/>
</dbReference>
<dbReference type="InterPro" id="IPR035093">
    <property type="entry name" value="RelE/ParE_toxin_dom_sf"/>
</dbReference>
<gene>
    <name evidence="1" type="ORF">EDC50_3178</name>
</gene>
<dbReference type="OrthoDB" id="9800258at2"/>
<sequence length="95" mass="10658">MQIKRTPEFRKWIDGLKDLAGRARIQARIERLAAGNPGDHRNLEGGVSELRIDVGPGYRVYYTQRGNELVILLAGGDKSTQQADIRKARELKDGL</sequence>
<name>A0A3N4V4L5_9GAMM</name>
<dbReference type="Proteomes" id="UP000269708">
    <property type="component" value="Unassembled WGS sequence"/>
</dbReference>
<comment type="caution">
    <text evidence="1">The sequence shown here is derived from an EMBL/GenBank/DDBJ whole genome shotgun (WGS) entry which is preliminary data.</text>
</comment>
<evidence type="ECO:0000313" key="2">
    <source>
        <dbReference type="Proteomes" id="UP000269708"/>
    </source>
</evidence>
<accession>A0A3N4V4L5</accession>
<dbReference type="RefSeq" id="WP_123771498.1">
    <property type="nucleotide sequence ID" value="NZ_RKQN01000008.1"/>
</dbReference>
<dbReference type="PANTHER" id="PTHR41791:SF1">
    <property type="entry name" value="SSL7039 PROTEIN"/>
    <property type="match status" value="1"/>
</dbReference>
<dbReference type="SUPFAM" id="SSF143011">
    <property type="entry name" value="RelE-like"/>
    <property type="match status" value="1"/>
</dbReference>
<dbReference type="AlphaFoldDB" id="A0A3N4V4L5"/>
<dbReference type="Pfam" id="PF05973">
    <property type="entry name" value="Gp49"/>
    <property type="match status" value="1"/>
</dbReference>
<dbReference type="PIRSF" id="PIRSF028744">
    <property type="entry name" value="Addict_mod_HI1419"/>
    <property type="match status" value="1"/>
</dbReference>